<evidence type="ECO:0000256" key="3">
    <source>
        <dbReference type="ARBA" id="ARBA00022475"/>
    </source>
</evidence>
<feature type="domain" description="YetF C-terminal" evidence="8">
    <location>
        <begin position="104"/>
        <end position="197"/>
    </location>
</feature>
<dbReference type="PANTHER" id="PTHR34582">
    <property type="entry name" value="UPF0702 TRANSMEMBRANE PROTEIN YCAP"/>
    <property type="match status" value="1"/>
</dbReference>
<accession>A0A4Q0MCW7</accession>
<keyword evidence="4 7" id="KW-0812">Transmembrane</keyword>
<protein>
    <submittedName>
        <fullName evidence="9">DUF421 domain-containing protein</fullName>
    </submittedName>
</protein>
<dbReference type="RefSeq" id="WP_128768474.1">
    <property type="nucleotide sequence ID" value="NZ_RXOC01000003.1"/>
</dbReference>
<comment type="subcellular location">
    <subcellularLocation>
        <location evidence="1">Cell membrane</location>
        <topology evidence="1">Multi-pass membrane protein</topology>
    </subcellularLocation>
</comment>
<evidence type="ECO:0000313" key="9">
    <source>
        <dbReference type="EMBL" id="RXF71228.1"/>
    </source>
</evidence>
<dbReference type="InterPro" id="IPR023090">
    <property type="entry name" value="UPF0702_alpha/beta_dom_sf"/>
</dbReference>
<dbReference type="PANTHER" id="PTHR34582:SF6">
    <property type="entry name" value="UPF0702 TRANSMEMBRANE PROTEIN YCAP"/>
    <property type="match status" value="1"/>
</dbReference>
<evidence type="ECO:0000256" key="4">
    <source>
        <dbReference type="ARBA" id="ARBA00022692"/>
    </source>
</evidence>
<evidence type="ECO:0000256" key="1">
    <source>
        <dbReference type="ARBA" id="ARBA00004651"/>
    </source>
</evidence>
<sequence>MKKEEIFITDWKRILFGDTPAEFMLEVFIRTLVIYLVLLTIARLLGKRMGGQLTLTETAVMVTLGAIVSPAMQLPDRGIAMGIVALTCALAFQRGVNLWGFESPEFEKISQGTSSAVVKDGLIMLHEMESIRLSKQELFALLRSKQVYNLGKVERAYFEACGLLSVYTLEEEKPGLSLIPPGDEELCKIQQSHQSEKFACNNCGYTLRSQHQPAKCSHCDNANFSPAVLNLTE</sequence>
<dbReference type="Pfam" id="PF04239">
    <property type="entry name" value="DUF421"/>
    <property type="match status" value="1"/>
</dbReference>
<dbReference type="InterPro" id="IPR007353">
    <property type="entry name" value="DUF421"/>
</dbReference>
<dbReference type="AlphaFoldDB" id="A0A4Q0MCW7"/>
<keyword evidence="6 7" id="KW-0472">Membrane</keyword>
<dbReference type="Proteomes" id="UP000290848">
    <property type="component" value="Unassembled WGS sequence"/>
</dbReference>
<evidence type="ECO:0000256" key="7">
    <source>
        <dbReference type="SAM" id="Phobius"/>
    </source>
</evidence>
<dbReference type="GO" id="GO:0005886">
    <property type="term" value="C:plasma membrane"/>
    <property type="evidence" value="ECO:0007669"/>
    <property type="project" value="UniProtKB-SubCell"/>
</dbReference>
<evidence type="ECO:0000259" key="8">
    <source>
        <dbReference type="Pfam" id="PF04239"/>
    </source>
</evidence>
<comment type="caution">
    <text evidence="9">The sequence shown here is derived from an EMBL/GenBank/DDBJ whole genome shotgun (WGS) entry which is preliminary data.</text>
</comment>
<name>A0A4Q0MCW7_9SPHI</name>
<keyword evidence="5 7" id="KW-1133">Transmembrane helix</keyword>
<dbReference type="Gene3D" id="3.30.240.20">
    <property type="entry name" value="bsu07140 like domains"/>
    <property type="match status" value="1"/>
</dbReference>
<comment type="similarity">
    <text evidence="2">Belongs to the UPF0702 family.</text>
</comment>
<feature type="transmembrane region" description="Helical" evidence="7">
    <location>
        <begin position="53"/>
        <end position="72"/>
    </location>
</feature>
<feature type="transmembrane region" description="Helical" evidence="7">
    <location>
        <begin position="27"/>
        <end position="46"/>
    </location>
</feature>
<dbReference type="EMBL" id="RXOC01000003">
    <property type="protein sequence ID" value="RXF71228.1"/>
    <property type="molecule type" value="Genomic_DNA"/>
</dbReference>
<evidence type="ECO:0000313" key="10">
    <source>
        <dbReference type="Proteomes" id="UP000290848"/>
    </source>
</evidence>
<evidence type="ECO:0000256" key="2">
    <source>
        <dbReference type="ARBA" id="ARBA00006448"/>
    </source>
</evidence>
<proteinExistence type="inferred from homology"/>
<gene>
    <name evidence="9" type="ORF">EKH83_05920</name>
</gene>
<reference evidence="9 10" key="1">
    <citation type="submission" date="2018-12" db="EMBL/GenBank/DDBJ databases">
        <title>The Draft Genome Sequence of the Soil Bacterium Pedobacter tournemirensis R1.</title>
        <authorList>
            <person name="He J."/>
        </authorList>
    </citation>
    <scope>NUCLEOTIDE SEQUENCE [LARGE SCALE GENOMIC DNA]</scope>
    <source>
        <strain evidence="9 10">R1</strain>
    </source>
</reference>
<evidence type="ECO:0000256" key="6">
    <source>
        <dbReference type="ARBA" id="ARBA00023136"/>
    </source>
</evidence>
<keyword evidence="3" id="KW-1003">Cell membrane</keyword>
<evidence type="ECO:0000256" key="5">
    <source>
        <dbReference type="ARBA" id="ARBA00022989"/>
    </source>
</evidence>
<organism evidence="9 10">
    <name type="scientific">Arcticibacter tournemirensis</name>
    <dbReference type="NCBI Taxonomy" id="699437"/>
    <lineage>
        <taxon>Bacteria</taxon>
        <taxon>Pseudomonadati</taxon>
        <taxon>Bacteroidota</taxon>
        <taxon>Sphingobacteriia</taxon>
        <taxon>Sphingobacteriales</taxon>
        <taxon>Sphingobacteriaceae</taxon>
        <taxon>Arcticibacter</taxon>
    </lineage>
</organism>